<gene>
    <name evidence="5" type="ORF">FHS59_003716</name>
</gene>
<dbReference type="Pfam" id="PF12833">
    <property type="entry name" value="HTH_18"/>
    <property type="match status" value="1"/>
</dbReference>
<dbReference type="Gene3D" id="1.10.10.60">
    <property type="entry name" value="Homeodomain-like"/>
    <property type="match status" value="1"/>
</dbReference>
<keyword evidence="1" id="KW-0805">Transcription regulation</keyword>
<dbReference type="InterPro" id="IPR009057">
    <property type="entry name" value="Homeodomain-like_sf"/>
</dbReference>
<dbReference type="RefSeq" id="WP_184496801.1">
    <property type="nucleotide sequence ID" value="NZ_JACIJO010000003.1"/>
</dbReference>
<sequence length="190" mass="21885">MSDSKEILIKNMVCPRCIEAVKRTMNKLDISFQSVELGKVILQETLTEKQEELLSSKLDNQGFELLKGEKSAIISQIKSILIDQIHYSNEPLQTNYSTFLAEKLNQEYSHLSRLFSSVEGITIEKFITKQKIEKIKELLIYNELTLSEIAFQMDYSSVAYLSTQFKKETGMTPSEFKKDKKSIRKGLDQL</sequence>
<organism evidence="5 6">
    <name type="scientific">Algoriphagus iocasae</name>
    <dbReference type="NCBI Taxonomy" id="1836499"/>
    <lineage>
        <taxon>Bacteria</taxon>
        <taxon>Pseudomonadati</taxon>
        <taxon>Bacteroidota</taxon>
        <taxon>Cytophagia</taxon>
        <taxon>Cytophagales</taxon>
        <taxon>Cyclobacteriaceae</taxon>
        <taxon>Algoriphagus</taxon>
    </lineage>
</organism>
<evidence type="ECO:0000256" key="2">
    <source>
        <dbReference type="ARBA" id="ARBA00023125"/>
    </source>
</evidence>
<feature type="domain" description="HTH araC/xylS-type" evidence="4">
    <location>
        <begin position="100"/>
        <end position="179"/>
    </location>
</feature>
<dbReference type="EMBL" id="JACIJO010000003">
    <property type="protein sequence ID" value="MBB6328073.1"/>
    <property type="molecule type" value="Genomic_DNA"/>
</dbReference>
<keyword evidence="6" id="KW-1185">Reference proteome</keyword>
<reference evidence="5 6" key="1">
    <citation type="submission" date="2020-08" db="EMBL/GenBank/DDBJ databases">
        <title>Genomic Encyclopedia of Type Strains, Phase IV (KMG-IV): sequencing the most valuable type-strain genomes for metagenomic binning, comparative biology and taxonomic classification.</title>
        <authorList>
            <person name="Goeker M."/>
        </authorList>
    </citation>
    <scope>NUCLEOTIDE SEQUENCE [LARGE SCALE GENOMIC DNA]</scope>
    <source>
        <strain evidence="5 6">DSM 102044</strain>
    </source>
</reference>
<proteinExistence type="predicted"/>
<comment type="caution">
    <text evidence="5">The sequence shown here is derived from an EMBL/GenBank/DDBJ whole genome shotgun (WGS) entry which is preliminary data.</text>
</comment>
<keyword evidence="2 5" id="KW-0238">DNA-binding</keyword>
<dbReference type="AlphaFoldDB" id="A0A841MME2"/>
<evidence type="ECO:0000313" key="6">
    <source>
        <dbReference type="Proteomes" id="UP000588604"/>
    </source>
</evidence>
<dbReference type="GO" id="GO:0043565">
    <property type="term" value="F:sequence-specific DNA binding"/>
    <property type="evidence" value="ECO:0007669"/>
    <property type="project" value="InterPro"/>
</dbReference>
<evidence type="ECO:0000256" key="1">
    <source>
        <dbReference type="ARBA" id="ARBA00023015"/>
    </source>
</evidence>
<evidence type="ECO:0000313" key="5">
    <source>
        <dbReference type="EMBL" id="MBB6328073.1"/>
    </source>
</evidence>
<dbReference type="PANTHER" id="PTHR43280:SF28">
    <property type="entry name" value="HTH-TYPE TRANSCRIPTIONAL ACTIVATOR RHAS"/>
    <property type="match status" value="1"/>
</dbReference>
<dbReference type="Proteomes" id="UP000588604">
    <property type="component" value="Unassembled WGS sequence"/>
</dbReference>
<dbReference type="SMART" id="SM00342">
    <property type="entry name" value="HTH_ARAC"/>
    <property type="match status" value="1"/>
</dbReference>
<accession>A0A841MME2</accession>
<dbReference type="PANTHER" id="PTHR43280">
    <property type="entry name" value="ARAC-FAMILY TRANSCRIPTIONAL REGULATOR"/>
    <property type="match status" value="1"/>
</dbReference>
<dbReference type="SUPFAM" id="SSF46689">
    <property type="entry name" value="Homeodomain-like"/>
    <property type="match status" value="1"/>
</dbReference>
<keyword evidence="3" id="KW-0804">Transcription</keyword>
<evidence type="ECO:0000256" key="3">
    <source>
        <dbReference type="ARBA" id="ARBA00023163"/>
    </source>
</evidence>
<name>A0A841MME2_9BACT</name>
<dbReference type="PROSITE" id="PS01124">
    <property type="entry name" value="HTH_ARAC_FAMILY_2"/>
    <property type="match status" value="1"/>
</dbReference>
<dbReference type="InterPro" id="IPR018060">
    <property type="entry name" value="HTH_AraC"/>
</dbReference>
<protein>
    <submittedName>
        <fullName evidence="5">AraC-like DNA-binding protein</fullName>
    </submittedName>
</protein>
<dbReference type="GO" id="GO:0003700">
    <property type="term" value="F:DNA-binding transcription factor activity"/>
    <property type="evidence" value="ECO:0007669"/>
    <property type="project" value="InterPro"/>
</dbReference>
<evidence type="ECO:0000259" key="4">
    <source>
        <dbReference type="PROSITE" id="PS01124"/>
    </source>
</evidence>